<keyword evidence="1" id="KW-0812">Transmembrane</keyword>
<sequence length="75" mass="8284">MAIPGDLETGLYAKKSLIDPLIDDPPYPLKSKKPDPYVVKPHLAFIGLILLGFCLLGAAYYIFEGTPELFHTKHA</sequence>
<evidence type="ECO:0000313" key="2">
    <source>
        <dbReference type="Proteomes" id="UP000492821"/>
    </source>
</evidence>
<feature type="transmembrane region" description="Helical" evidence="1">
    <location>
        <begin position="43"/>
        <end position="63"/>
    </location>
</feature>
<dbReference type="AlphaFoldDB" id="A0A7E4UTB4"/>
<keyword evidence="2" id="KW-1185">Reference proteome</keyword>
<evidence type="ECO:0000256" key="1">
    <source>
        <dbReference type="SAM" id="Phobius"/>
    </source>
</evidence>
<organism evidence="2 3">
    <name type="scientific">Panagrellus redivivus</name>
    <name type="common">Microworm</name>
    <dbReference type="NCBI Taxonomy" id="6233"/>
    <lineage>
        <taxon>Eukaryota</taxon>
        <taxon>Metazoa</taxon>
        <taxon>Ecdysozoa</taxon>
        <taxon>Nematoda</taxon>
        <taxon>Chromadorea</taxon>
        <taxon>Rhabditida</taxon>
        <taxon>Tylenchina</taxon>
        <taxon>Panagrolaimomorpha</taxon>
        <taxon>Panagrolaimoidea</taxon>
        <taxon>Panagrolaimidae</taxon>
        <taxon>Panagrellus</taxon>
    </lineage>
</organism>
<name>A0A7E4UTB4_PANRE</name>
<accession>A0A7E4UTB4</accession>
<reference evidence="2" key="1">
    <citation type="journal article" date="2013" name="Genetics">
        <title>The draft genome and transcriptome of Panagrellus redivivus are shaped by the harsh demands of a free-living lifestyle.</title>
        <authorList>
            <person name="Srinivasan J."/>
            <person name="Dillman A.R."/>
            <person name="Macchietto M.G."/>
            <person name="Heikkinen L."/>
            <person name="Lakso M."/>
            <person name="Fracchia K.M."/>
            <person name="Antoshechkin I."/>
            <person name="Mortazavi A."/>
            <person name="Wong G."/>
            <person name="Sternberg P.W."/>
        </authorList>
    </citation>
    <scope>NUCLEOTIDE SEQUENCE [LARGE SCALE GENOMIC DNA]</scope>
    <source>
        <strain evidence="2">MT8872</strain>
    </source>
</reference>
<protein>
    <submittedName>
        <fullName evidence="3">Deltameth_res domain-containing protein</fullName>
    </submittedName>
</protein>
<keyword evidence="1" id="KW-0472">Membrane</keyword>
<proteinExistence type="predicted"/>
<dbReference type="Proteomes" id="UP000492821">
    <property type="component" value="Unassembled WGS sequence"/>
</dbReference>
<evidence type="ECO:0000313" key="3">
    <source>
        <dbReference type="WBParaSite" id="Pan_g12560.t2"/>
    </source>
</evidence>
<keyword evidence="1" id="KW-1133">Transmembrane helix</keyword>
<dbReference type="WBParaSite" id="Pan_g12560.t2">
    <property type="protein sequence ID" value="Pan_g12560.t2"/>
    <property type="gene ID" value="Pan_g12560"/>
</dbReference>
<reference evidence="3" key="2">
    <citation type="submission" date="2020-10" db="UniProtKB">
        <authorList>
            <consortium name="WormBaseParasite"/>
        </authorList>
    </citation>
    <scope>IDENTIFICATION</scope>
</reference>